<evidence type="ECO:0000313" key="4">
    <source>
        <dbReference type="Proteomes" id="UP000321026"/>
    </source>
</evidence>
<comment type="caution">
    <text evidence="3">The sequence shown here is derived from an EMBL/GenBank/DDBJ whole genome shotgun (WGS) entry which is preliminary data.</text>
</comment>
<sequence length="682" mass="76800">MPSEIISDALKRFKLAADAESEIRKKSLQDLKFRAGQQWPDEIIRMRNQAGNSRPCLVINRLPQFIRQVTNDQRMNRPSLKIDPTDDATVDTADIMEGLVRHIQVASNADIAFDTACDNQVTMGFGYFRLLTEYCDEMSFDQEIRIKRIKNAFSVYFDPFAVEPDYSDAKWAFIVSDMSLADFKATYKGKAKADYSDSSFVSLGDSAANWHSAETIRVAEYFTVEETPNKIYLMSDGTTVDKDGMEAGLAMGMQVLKERDSTKRKVIHRTITAFEELDKVDWAGKYIPIIPVLGDDLDIDGERELVGMVRYAQDPQRMYNYWASSQAETIALAPKSPFIIAEGQLEGYEQYWKSANTMPFSHLPYKPVSLNGTVLPPPHRQQAEPPVQAMVQAIAQASEDLKNTTGIYSAGLGKREGDASGIALKQLDKSGDVSNFHYIDNLSRAIRFLGIQLLDLIPKIYDAPRVVRILHEDGESELIKINQMFEKNGKQVNYDLSVGKYDVVVNTGPSFTTKRQEAVDSMIQMTQANPELWNVIGDIMVKNMDWPQAQEAAERLKKMLPPQLQEPEDGQQQIPPQVQQKMAQMQAMIEQLTQATNAAHDELDQKTRELESKERIAIENNTTQMIIAAMKQESANNLQLLQAELAHMNERMAMLRANQPIEDEAGEMPPPSAAQTSFQPSV</sequence>
<name>A0A5C7JA63_9BACT</name>
<dbReference type="AlphaFoldDB" id="A0A5C7JA63"/>
<evidence type="ECO:0000256" key="1">
    <source>
        <dbReference type="SAM" id="Coils"/>
    </source>
</evidence>
<feature type="region of interest" description="Disordered" evidence="2">
    <location>
        <begin position="659"/>
        <end position="682"/>
    </location>
</feature>
<feature type="coiled-coil region" evidence="1">
    <location>
        <begin position="578"/>
        <end position="658"/>
    </location>
</feature>
<dbReference type="EMBL" id="SSDS01000017">
    <property type="protein sequence ID" value="TXG78399.1"/>
    <property type="molecule type" value="Genomic_DNA"/>
</dbReference>
<protein>
    <recommendedName>
        <fullName evidence="5">Phage portal protein</fullName>
    </recommendedName>
</protein>
<keyword evidence="1" id="KW-0175">Coiled coil</keyword>
<gene>
    <name evidence="3" type="ORF">E6Q11_01125</name>
</gene>
<organism evidence="3 4">
    <name type="scientific">Candidatus Dojkabacteria bacterium</name>
    <dbReference type="NCBI Taxonomy" id="2099670"/>
    <lineage>
        <taxon>Bacteria</taxon>
        <taxon>Candidatus Dojkabacteria</taxon>
    </lineage>
</organism>
<proteinExistence type="predicted"/>
<feature type="compositionally biased region" description="Polar residues" evidence="2">
    <location>
        <begin position="673"/>
        <end position="682"/>
    </location>
</feature>
<dbReference type="InterPro" id="IPR032427">
    <property type="entry name" value="P22_portal"/>
</dbReference>
<evidence type="ECO:0000313" key="3">
    <source>
        <dbReference type="EMBL" id="TXG78399.1"/>
    </source>
</evidence>
<accession>A0A5C7JA63</accession>
<dbReference type="Proteomes" id="UP000321026">
    <property type="component" value="Unassembled WGS sequence"/>
</dbReference>
<dbReference type="Pfam" id="PF16510">
    <property type="entry name" value="P22_portal"/>
    <property type="match status" value="1"/>
</dbReference>
<evidence type="ECO:0000256" key="2">
    <source>
        <dbReference type="SAM" id="MobiDB-lite"/>
    </source>
</evidence>
<reference evidence="3 4" key="1">
    <citation type="submission" date="2018-09" db="EMBL/GenBank/DDBJ databases">
        <title>Metagenome Assembled Genomes from an Advanced Water Purification Facility.</title>
        <authorList>
            <person name="Stamps B.W."/>
            <person name="Spear J.R."/>
        </authorList>
    </citation>
    <scope>NUCLEOTIDE SEQUENCE [LARGE SCALE GENOMIC DNA]</scope>
    <source>
        <strain evidence="3">Bin_63_2</strain>
    </source>
</reference>
<evidence type="ECO:0008006" key="5">
    <source>
        <dbReference type="Google" id="ProtNLM"/>
    </source>
</evidence>